<evidence type="ECO:0000259" key="2">
    <source>
        <dbReference type="Pfam" id="PF13845"/>
    </source>
</evidence>
<gene>
    <name evidence="3" type="ORF">IEZ26_02940</name>
</gene>
<feature type="signal peptide" evidence="1">
    <location>
        <begin position="1"/>
        <end position="29"/>
    </location>
</feature>
<proteinExistence type="predicted"/>
<protein>
    <submittedName>
        <fullName evidence="3">Septum formation family protein</fullName>
    </submittedName>
</protein>
<sequence length="245" mass="25825">MPRRPGPSAAVLVGMLAAAVGTGAATARAADPMVGAPVVGQCHDMGPDELAAAAYDEAPVDCSTTHTATTIAVAQLPDGLDLGSGRLERFALETCFAAQRAALGTTARGVRLTAYDIGWFAPTAEQQAAGARWVRCDLVLGDARELRPLPTDVRIGKGRADASVARCLAGRAARVTTCAQPHTFRATSALRVDVTRYPARKARDRIGADRCRKAVSTLSYRFGWPAKAAWRAGDRTLVCYSRTTS</sequence>
<feature type="chain" id="PRO_5046657765" evidence="1">
    <location>
        <begin position="30"/>
        <end position="245"/>
    </location>
</feature>
<name>A0ABR8N5Y2_9ACTN</name>
<evidence type="ECO:0000313" key="4">
    <source>
        <dbReference type="Proteomes" id="UP000618818"/>
    </source>
</evidence>
<organism evidence="3 4">
    <name type="scientific">Nocardioides cavernae</name>
    <dbReference type="NCBI Taxonomy" id="1921566"/>
    <lineage>
        <taxon>Bacteria</taxon>
        <taxon>Bacillati</taxon>
        <taxon>Actinomycetota</taxon>
        <taxon>Actinomycetes</taxon>
        <taxon>Propionibacteriales</taxon>
        <taxon>Nocardioidaceae</taxon>
        <taxon>Nocardioides</taxon>
    </lineage>
</organism>
<dbReference type="EMBL" id="JACXYZ010000001">
    <property type="protein sequence ID" value="MBD3923562.1"/>
    <property type="molecule type" value="Genomic_DNA"/>
</dbReference>
<evidence type="ECO:0000313" key="3">
    <source>
        <dbReference type="EMBL" id="MBD3923562.1"/>
    </source>
</evidence>
<dbReference type="InterPro" id="IPR026004">
    <property type="entry name" value="Septum_form"/>
</dbReference>
<evidence type="ECO:0000256" key="1">
    <source>
        <dbReference type="SAM" id="SignalP"/>
    </source>
</evidence>
<keyword evidence="4" id="KW-1185">Reference proteome</keyword>
<accession>A0ABR8N5Y2</accession>
<keyword evidence="1" id="KW-0732">Signal</keyword>
<comment type="caution">
    <text evidence="3">The sequence shown here is derived from an EMBL/GenBank/DDBJ whole genome shotgun (WGS) entry which is preliminary data.</text>
</comment>
<dbReference type="RefSeq" id="WP_191193423.1">
    <property type="nucleotide sequence ID" value="NZ_JACXYZ010000001.1"/>
</dbReference>
<dbReference type="Pfam" id="PF13845">
    <property type="entry name" value="Septum_form"/>
    <property type="match status" value="1"/>
</dbReference>
<reference evidence="3 4" key="1">
    <citation type="submission" date="2020-09" db="EMBL/GenBank/DDBJ databases">
        <title>novel species in genus Nocardioides.</title>
        <authorList>
            <person name="Zhang G."/>
        </authorList>
    </citation>
    <scope>NUCLEOTIDE SEQUENCE [LARGE SCALE GENOMIC DNA]</scope>
    <source>
        <strain evidence="3 4">KCTC 39551</strain>
    </source>
</reference>
<dbReference type="Proteomes" id="UP000618818">
    <property type="component" value="Unassembled WGS sequence"/>
</dbReference>
<feature type="domain" description="Septum formation-related" evidence="2">
    <location>
        <begin position="40"/>
        <end position="239"/>
    </location>
</feature>